<dbReference type="InterPro" id="IPR013783">
    <property type="entry name" value="Ig-like_fold"/>
</dbReference>
<feature type="region of interest" description="Disordered" evidence="1">
    <location>
        <begin position="535"/>
        <end position="555"/>
    </location>
</feature>
<feature type="compositionally biased region" description="Gly residues" evidence="1">
    <location>
        <begin position="1072"/>
        <end position="1086"/>
    </location>
</feature>
<evidence type="ECO:0000256" key="1">
    <source>
        <dbReference type="SAM" id="MobiDB-lite"/>
    </source>
</evidence>
<evidence type="ECO:0000259" key="3">
    <source>
        <dbReference type="Pfam" id="PF00149"/>
    </source>
</evidence>
<keyword evidence="2" id="KW-0732">Signal</keyword>
<keyword evidence="5" id="KW-1185">Reference proteome</keyword>
<proteinExistence type="predicted"/>
<dbReference type="Gene3D" id="3.60.21.10">
    <property type="match status" value="1"/>
</dbReference>
<dbReference type="SUPFAM" id="SSF56300">
    <property type="entry name" value="Metallo-dependent phosphatases"/>
    <property type="match status" value="1"/>
</dbReference>
<reference evidence="4 5" key="1">
    <citation type="submission" date="2018-11" db="EMBL/GenBank/DDBJ databases">
        <title>Sequencing the genomes of 1000 actinobacteria strains.</title>
        <authorList>
            <person name="Klenk H.-P."/>
        </authorList>
    </citation>
    <scope>NUCLEOTIDE SEQUENCE [LARGE SCALE GENOMIC DNA]</scope>
    <source>
        <strain evidence="4 5">DSM 44254</strain>
    </source>
</reference>
<feature type="signal peptide" evidence="2">
    <location>
        <begin position="1"/>
        <end position="27"/>
    </location>
</feature>
<dbReference type="InterPro" id="IPR004843">
    <property type="entry name" value="Calcineurin-like_PHP"/>
</dbReference>
<dbReference type="AlphaFoldDB" id="A0A3N1CXX9"/>
<dbReference type="PANTHER" id="PTHR43143">
    <property type="entry name" value="METALLOPHOSPHOESTERASE, CALCINEURIN SUPERFAMILY"/>
    <property type="match status" value="1"/>
</dbReference>
<dbReference type="InterPro" id="IPR051918">
    <property type="entry name" value="STPP_CPPED1"/>
</dbReference>
<dbReference type="GO" id="GO:0016787">
    <property type="term" value="F:hydrolase activity"/>
    <property type="evidence" value="ECO:0007669"/>
    <property type="project" value="InterPro"/>
</dbReference>
<dbReference type="EMBL" id="RJKE01000001">
    <property type="protein sequence ID" value="ROO86149.1"/>
    <property type="molecule type" value="Genomic_DNA"/>
</dbReference>
<sequence length="1086" mass="115896">MVVRRGLRVPGAVVLVLGLAGAPGAAARAEGGVWLSVEDGDVLDGGVELLAADRAGGGQAVSLRVDGEDVPVTTVVPQIAVSFQADGFDAGDGHRNSLWVNGVKAVEPKVSAHGYAKVTVPVPATAFRAGANTVRLSTGSTEATDDPDGGNDDFTVQDLKVTFPDGTTAKDPADRPFTRFPIGDVAGRPRHHDWHIDVPAVQVRGLQSHGWDTAGLAERPYEIVATSADGARVARARVAVDHSGPVSLDLSDGDTVSGDRELVAGGAGEVQISVDGRPLETTRRDSADPAFVFDAHGLETGRHRDSVWLNSELLAEPEPGTVTDYARVRIPVPLAKLKPGRNVLRIRTGTATATADGAGDNDDFIVRDARLEFGAGRTLRDPAFDPATGLAIGDDGPVKTYHRDWTFTVPDDLRTEHAARWDSTAVADGPHTVAASRPGGAREAAARVVVDNTGPAVTVRSPEAGERYRTPFTVDAAVTDPHRVVSVARTLDGRTVHDGAAFTADDLEDGAHTLAVAATDALGNTTERTVRFSTLGNFPDTPSDPFPADRTTEVSPTRATLGVTVADPAGDPVDVALKWAYLGDFTDRAAAATEGVSTSPTPARVAGEAIETAALAADDGRTATVESDRAYPFQQFDLAVPRDLAAPRHTVTWHGTVPAGQRAVLSVWNHATRSWQPLADGQGGADLALSGEAEVADTVRRGRARFMVQNVPASVISDRDAVFAWITDTQHYSEREPDTFQKMVDWAIENRHGGNIGYGVHTGDIVNDADAAEHWARASQIMRTWDEADLPYGIVPGNHDLSDGRYDAYRALFGADRYAGRPWYGGTADDNVQHYDLVSTPRADYLIVYLDWSLDDAEIAWADRIIKAHPGHNVVIATHIYLNTVGAYSGPGRRIFNRLVRPNENVALVLSGHFTGAARNVRRLGDRTVVEVMADYQEVPTSGGGWMRTLAFDTEHQKLTNQTFSVLTGGDHHWQEDLENFTEDITLRPPKRAVTTDHLALTAKTTRTLAALADVPSGTRFTAPTGLLRPATRHTWYAEATDADGHRTTSPVWSFTTGALRPAWAPSAKGQGRQGIGGARPGGGDR</sequence>
<name>A0A3N1CXX9_9ACTN</name>
<dbReference type="Pfam" id="PF00149">
    <property type="entry name" value="Metallophos"/>
    <property type="match status" value="1"/>
</dbReference>
<comment type="caution">
    <text evidence="4">The sequence shown here is derived from an EMBL/GenBank/DDBJ whole genome shotgun (WGS) entry which is preliminary data.</text>
</comment>
<evidence type="ECO:0000313" key="5">
    <source>
        <dbReference type="Proteomes" id="UP000272400"/>
    </source>
</evidence>
<organism evidence="4 5">
    <name type="scientific">Actinocorallia herbida</name>
    <dbReference type="NCBI Taxonomy" id="58109"/>
    <lineage>
        <taxon>Bacteria</taxon>
        <taxon>Bacillati</taxon>
        <taxon>Actinomycetota</taxon>
        <taxon>Actinomycetes</taxon>
        <taxon>Streptosporangiales</taxon>
        <taxon>Thermomonosporaceae</taxon>
        <taxon>Actinocorallia</taxon>
    </lineage>
</organism>
<feature type="domain" description="Calcineurin-like phosphoesterase" evidence="3">
    <location>
        <begin position="723"/>
        <end position="913"/>
    </location>
</feature>
<protein>
    <submittedName>
        <fullName evidence="4">3',5'-cyclic AMP phosphodiesterase CpdA</fullName>
    </submittedName>
</protein>
<dbReference type="Gene3D" id="2.60.40.10">
    <property type="entry name" value="Immunoglobulins"/>
    <property type="match status" value="1"/>
</dbReference>
<feature type="chain" id="PRO_5039487776" evidence="2">
    <location>
        <begin position="28"/>
        <end position="1086"/>
    </location>
</feature>
<evidence type="ECO:0000256" key="2">
    <source>
        <dbReference type="SAM" id="SignalP"/>
    </source>
</evidence>
<dbReference type="PANTHER" id="PTHR43143:SF5">
    <property type="entry name" value="SECRETED PROTEIN"/>
    <property type="match status" value="1"/>
</dbReference>
<evidence type="ECO:0000313" key="4">
    <source>
        <dbReference type="EMBL" id="ROO86149.1"/>
    </source>
</evidence>
<dbReference type="InterPro" id="IPR029052">
    <property type="entry name" value="Metallo-depent_PP-like"/>
</dbReference>
<accession>A0A3N1CXX9</accession>
<feature type="region of interest" description="Disordered" evidence="1">
    <location>
        <begin position="1063"/>
        <end position="1086"/>
    </location>
</feature>
<gene>
    <name evidence="4" type="ORF">EDD29_3712</name>
</gene>
<dbReference type="RefSeq" id="WP_123665578.1">
    <property type="nucleotide sequence ID" value="NZ_RJKE01000001.1"/>
</dbReference>
<dbReference type="GO" id="GO:0005975">
    <property type="term" value="P:carbohydrate metabolic process"/>
    <property type="evidence" value="ECO:0007669"/>
    <property type="project" value="UniProtKB-ARBA"/>
</dbReference>
<dbReference type="Proteomes" id="UP000272400">
    <property type="component" value="Unassembled WGS sequence"/>
</dbReference>